<accession>A0ABQ0KYC3</accession>
<feature type="region of interest" description="Disordered" evidence="1">
    <location>
        <begin position="25"/>
        <end position="45"/>
    </location>
</feature>
<dbReference type="Proteomes" id="UP000815677">
    <property type="component" value="Unassembled WGS sequence"/>
</dbReference>
<keyword evidence="3" id="KW-1185">Reference proteome</keyword>
<name>A0ABQ0KYC3_MYCCL</name>
<evidence type="ECO:0000313" key="3">
    <source>
        <dbReference type="Proteomes" id="UP000815677"/>
    </source>
</evidence>
<organism evidence="2 3">
    <name type="scientific">Mycena chlorophos</name>
    <name type="common">Agaric fungus</name>
    <name type="synonym">Agaricus chlorophos</name>
    <dbReference type="NCBI Taxonomy" id="658473"/>
    <lineage>
        <taxon>Eukaryota</taxon>
        <taxon>Fungi</taxon>
        <taxon>Dikarya</taxon>
        <taxon>Basidiomycota</taxon>
        <taxon>Agaricomycotina</taxon>
        <taxon>Agaricomycetes</taxon>
        <taxon>Agaricomycetidae</taxon>
        <taxon>Agaricales</taxon>
        <taxon>Marasmiineae</taxon>
        <taxon>Mycenaceae</taxon>
        <taxon>Mycena</taxon>
    </lineage>
</organism>
<gene>
    <name evidence="2" type="ORF">MCHLO_01561</name>
</gene>
<reference evidence="2" key="1">
    <citation type="submission" date="2014-09" db="EMBL/GenBank/DDBJ databases">
        <title>Genome sequence of the luminous mushroom Mycena chlorophos for searching fungal bioluminescence genes.</title>
        <authorList>
            <person name="Tanaka Y."/>
            <person name="Kasuga D."/>
            <person name="Oba Y."/>
            <person name="Hase S."/>
            <person name="Sato K."/>
            <person name="Oba Y."/>
            <person name="Sakakibara Y."/>
        </authorList>
    </citation>
    <scope>NUCLEOTIDE SEQUENCE</scope>
</reference>
<evidence type="ECO:0000313" key="2">
    <source>
        <dbReference type="EMBL" id="GAT43898.1"/>
    </source>
</evidence>
<evidence type="ECO:0000256" key="1">
    <source>
        <dbReference type="SAM" id="MobiDB-lite"/>
    </source>
</evidence>
<feature type="region of interest" description="Disordered" evidence="1">
    <location>
        <begin position="254"/>
        <end position="275"/>
    </location>
</feature>
<sequence length="300" mass="33004">MRAPLAHRTASHWHVFAQKHVDSVREGMHPPKPTAVGGPRKARARPGAYVSTEPSLWQVRPSRISAPAIGGRQHGDLSIRADPSLLLAATVLVPVRDEGLQGYFNDYDPLRPPLSPQRSACSQPSLRPHNTAVSVFRRIVCVPIIGCRLGSMIGWAMTGGACPPRPHEKGTGQLPHCTALKIKLVASSLRLDPVGPWKTHEFSVARTPASLQIIDSHRRLAEATGPSLLKLTAACTLLRLRNSPRLEMVVRRRARRSANGRPRSACTRAERTGKRTAAVRAQLHQLRQPTHWESRRPSLT</sequence>
<dbReference type="EMBL" id="DF839446">
    <property type="protein sequence ID" value="GAT43898.1"/>
    <property type="molecule type" value="Genomic_DNA"/>
</dbReference>
<protein>
    <submittedName>
        <fullName evidence="2">Uncharacterized protein</fullName>
    </submittedName>
</protein>
<proteinExistence type="predicted"/>